<keyword evidence="3 8" id="KW-0418">Kinase</keyword>
<evidence type="ECO:0000313" key="9">
    <source>
        <dbReference type="Proteomes" id="UP001527866"/>
    </source>
</evidence>
<dbReference type="InterPro" id="IPR011990">
    <property type="entry name" value="TPR-like_helical_dom_sf"/>
</dbReference>
<sequence length="733" mass="78072">MTDGPRRLGGFTLYGELGRGGFGTVYLAVDDEGRQAAVKELHPHMLEDAHARELFRRELDAARGVRGFCTASVLDADADAERPWIASEYVEGPTLLAEVRDNGPRRGADLERLAVHTATALVAIHAAGVVHRDFKPDNILLAEDGPRVIDFGVARLAEAGAASTAAVGTVGYMAPEQLQGGRIDDRADVFAWGATMVYAGSGGQAFPGPNVGARMLRVIKGPPETGALSGYLRTIVLHCLAKDPAERPSARGLLDMLTGAEEVPPAPDPGTFAAGPTVRVAPPRRAAAAEQETQAIPAAEAVPYAAGRPRRPASAPAPQSDPGPGPASDPGPASSAPASPPPPRQAPDRWSDPTGTPSGGVPSGGGPDPRARLAAAERHLLTGDGEAAEEPLQQAITGFDQAGDNGRADYARILLGDLHNVNGRHEEAWRLLDTLRERFERAGKRVHLARCLRGMALLDHGEVWDGRSGGGLGSLVGGLLSRRGPDPWRVEARLELAERSLLLFHELNHGRESARTRLVLGQVLSEVGEAERAVDAFSQAVSGFEALGDRWWEARARRITAQTRFHAVMESQMAVGVYTGPPREGKELSLVLDHARRAVRLCGKAGDQRGRIAAQILLARAVWATLGHEGAQALQQAEVSPSATPSSGPGTSAQTAWYERMTTSDEVEALLETSAAEARSQGLEKLAAQARLWQERFFHESPGVHVQGWELHKKPQEVPFEESGLTRGDRCAV</sequence>
<comment type="caution">
    <text evidence="8">The sequence shown here is derived from an EMBL/GenBank/DDBJ whole genome shotgun (WGS) entry which is preliminary data.</text>
</comment>
<evidence type="ECO:0000256" key="1">
    <source>
        <dbReference type="ARBA" id="ARBA00022679"/>
    </source>
</evidence>
<accession>A0ABT4TZQ6</accession>
<dbReference type="PROSITE" id="PS00108">
    <property type="entry name" value="PROTEIN_KINASE_ST"/>
    <property type="match status" value="1"/>
</dbReference>
<name>A0ABT4TZQ6_9ACTN</name>
<feature type="compositionally biased region" description="Gly residues" evidence="6">
    <location>
        <begin position="357"/>
        <end position="367"/>
    </location>
</feature>
<evidence type="ECO:0000313" key="8">
    <source>
        <dbReference type="EMBL" id="MDA2810173.1"/>
    </source>
</evidence>
<dbReference type="PANTHER" id="PTHR43289:SF34">
    <property type="entry name" value="SERINE_THREONINE-PROTEIN KINASE YBDM-RELATED"/>
    <property type="match status" value="1"/>
</dbReference>
<gene>
    <name evidence="8" type="ORF">O4J56_05940</name>
</gene>
<dbReference type="PROSITE" id="PS50011">
    <property type="entry name" value="PROTEIN_KINASE_DOM"/>
    <property type="match status" value="1"/>
</dbReference>
<dbReference type="PROSITE" id="PS00107">
    <property type="entry name" value="PROTEIN_KINASE_ATP"/>
    <property type="match status" value="1"/>
</dbReference>
<feature type="compositionally biased region" description="Low complexity" evidence="6">
    <location>
        <begin position="282"/>
        <end position="318"/>
    </location>
</feature>
<reference evidence="8 9" key="1">
    <citation type="submission" date="2023-01" db="EMBL/GenBank/DDBJ databases">
        <title>Draft genome sequence of Nocardiopsis sp. RSe5-2 isolated from halophytes.</title>
        <authorList>
            <person name="Duangmal K."/>
            <person name="Chantavorakit T."/>
        </authorList>
    </citation>
    <scope>NUCLEOTIDE SEQUENCE [LARGE SCALE GENOMIC DNA]</scope>
    <source>
        <strain evidence="8 9">RSe5-2</strain>
    </source>
</reference>
<evidence type="ECO:0000256" key="3">
    <source>
        <dbReference type="ARBA" id="ARBA00022777"/>
    </source>
</evidence>
<dbReference type="Gene3D" id="1.25.40.10">
    <property type="entry name" value="Tetratricopeptide repeat domain"/>
    <property type="match status" value="1"/>
</dbReference>
<dbReference type="PANTHER" id="PTHR43289">
    <property type="entry name" value="MITOGEN-ACTIVATED PROTEIN KINASE KINASE KINASE 20-RELATED"/>
    <property type="match status" value="1"/>
</dbReference>
<evidence type="ECO:0000259" key="7">
    <source>
        <dbReference type="PROSITE" id="PS50011"/>
    </source>
</evidence>
<proteinExistence type="predicted"/>
<dbReference type="InterPro" id="IPR011009">
    <property type="entry name" value="Kinase-like_dom_sf"/>
</dbReference>
<keyword evidence="1" id="KW-0808">Transferase</keyword>
<dbReference type="InterPro" id="IPR008271">
    <property type="entry name" value="Ser/Thr_kinase_AS"/>
</dbReference>
<dbReference type="InterPro" id="IPR000719">
    <property type="entry name" value="Prot_kinase_dom"/>
</dbReference>
<evidence type="ECO:0000256" key="4">
    <source>
        <dbReference type="ARBA" id="ARBA00022840"/>
    </source>
</evidence>
<dbReference type="EMBL" id="JAQFWQ010000011">
    <property type="protein sequence ID" value="MDA2810173.1"/>
    <property type="molecule type" value="Genomic_DNA"/>
</dbReference>
<keyword evidence="4 5" id="KW-0067">ATP-binding</keyword>
<protein>
    <submittedName>
        <fullName evidence="8">Serine/threonine-protein kinase</fullName>
    </submittedName>
</protein>
<dbReference type="Proteomes" id="UP001527866">
    <property type="component" value="Unassembled WGS sequence"/>
</dbReference>
<evidence type="ECO:0000256" key="2">
    <source>
        <dbReference type="ARBA" id="ARBA00022741"/>
    </source>
</evidence>
<dbReference type="Pfam" id="PF00069">
    <property type="entry name" value="Pkinase"/>
    <property type="match status" value="1"/>
</dbReference>
<dbReference type="InterPro" id="IPR017441">
    <property type="entry name" value="Protein_kinase_ATP_BS"/>
</dbReference>
<dbReference type="SUPFAM" id="SSF56112">
    <property type="entry name" value="Protein kinase-like (PK-like)"/>
    <property type="match status" value="1"/>
</dbReference>
<feature type="domain" description="Protein kinase" evidence="7">
    <location>
        <begin position="11"/>
        <end position="263"/>
    </location>
</feature>
<dbReference type="GO" id="GO:0016301">
    <property type="term" value="F:kinase activity"/>
    <property type="evidence" value="ECO:0007669"/>
    <property type="project" value="UniProtKB-KW"/>
</dbReference>
<dbReference type="SUPFAM" id="SSF48452">
    <property type="entry name" value="TPR-like"/>
    <property type="match status" value="1"/>
</dbReference>
<evidence type="ECO:0000256" key="6">
    <source>
        <dbReference type="SAM" id="MobiDB-lite"/>
    </source>
</evidence>
<keyword evidence="2 5" id="KW-0547">Nucleotide-binding</keyword>
<organism evidence="8 9">
    <name type="scientific">Nocardiopsis endophytica</name>
    <dbReference type="NCBI Taxonomy" id="3018445"/>
    <lineage>
        <taxon>Bacteria</taxon>
        <taxon>Bacillati</taxon>
        <taxon>Actinomycetota</taxon>
        <taxon>Actinomycetes</taxon>
        <taxon>Streptosporangiales</taxon>
        <taxon>Nocardiopsidaceae</taxon>
        <taxon>Nocardiopsis</taxon>
    </lineage>
</organism>
<dbReference type="Gene3D" id="3.30.200.20">
    <property type="entry name" value="Phosphorylase Kinase, domain 1"/>
    <property type="match status" value="1"/>
</dbReference>
<feature type="region of interest" description="Disordered" evidence="6">
    <location>
        <begin position="282"/>
        <end position="371"/>
    </location>
</feature>
<evidence type="ECO:0000256" key="5">
    <source>
        <dbReference type="PROSITE-ProRule" id="PRU10141"/>
    </source>
</evidence>
<keyword evidence="9" id="KW-1185">Reference proteome</keyword>
<dbReference type="RefSeq" id="WP_270684163.1">
    <property type="nucleotide sequence ID" value="NZ_JAQFWQ010000011.1"/>
</dbReference>
<dbReference type="CDD" id="cd14014">
    <property type="entry name" value="STKc_PknB_like"/>
    <property type="match status" value="1"/>
</dbReference>
<feature type="binding site" evidence="5">
    <location>
        <position position="39"/>
    </location>
    <ligand>
        <name>ATP</name>
        <dbReference type="ChEBI" id="CHEBI:30616"/>
    </ligand>
</feature>
<feature type="compositionally biased region" description="Pro residues" evidence="6">
    <location>
        <begin position="319"/>
        <end position="329"/>
    </location>
</feature>
<dbReference type="Gene3D" id="1.10.510.10">
    <property type="entry name" value="Transferase(Phosphotransferase) domain 1"/>
    <property type="match status" value="1"/>
</dbReference>